<organism evidence="4 5">
    <name type="scientific">Dyella lutea</name>
    <dbReference type="NCBI Taxonomy" id="2950441"/>
    <lineage>
        <taxon>Bacteria</taxon>
        <taxon>Pseudomonadati</taxon>
        <taxon>Pseudomonadota</taxon>
        <taxon>Gammaproteobacteria</taxon>
        <taxon>Lysobacterales</taxon>
        <taxon>Rhodanobacteraceae</taxon>
        <taxon>Dyella</taxon>
    </lineage>
</organism>
<feature type="signal peptide" evidence="1">
    <location>
        <begin position="1"/>
        <end position="21"/>
    </location>
</feature>
<dbReference type="Proteomes" id="UP001204615">
    <property type="component" value="Unassembled WGS sequence"/>
</dbReference>
<evidence type="ECO:0000256" key="1">
    <source>
        <dbReference type="SAM" id="SignalP"/>
    </source>
</evidence>
<comment type="caution">
    <text evidence="4">The sequence shown here is derived from an EMBL/GenBank/DDBJ whole genome shotgun (WGS) entry which is preliminary data.</text>
</comment>
<keyword evidence="4" id="KW-0378">Hydrolase</keyword>
<dbReference type="InterPro" id="IPR022742">
    <property type="entry name" value="Hydrolase_4"/>
</dbReference>
<name>A0ABT1FEG0_9GAMM</name>
<keyword evidence="1" id="KW-0732">Signal</keyword>
<dbReference type="Gene3D" id="3.40.50.1820">
    <property type="entry name" value="alpha/beta hydrolase"/>
    <property type="match status" value="1"/>
</dbReference>
<proteinExistence type="predicted"/>
<dbReference type="Pfam" id="PF00326">
    <property type="entry name" value="Peptidase_S9"/>
    <property type="match status" value="1"/>
</dbReference>
<evidence type="ECO:0000259" key="3">
    <source>
        <dbReference type="Pfam" id="PF12146"/>
    </source>
</evidence>
<dbReference type="EMBL" id="JAMZEK010000004">
    <property type="protein sequence ID" value="MCP1375769.1"/>
    <property type="molecule type" value="Genomic_DNA"/>
</dbReference>
<accession>A0ABT1FEG0</accession>
<dbReference type="InterPro" id="IPR029058">
    <property type="entry name" value="AB_hydrolase_fold"/>
</dbReference>
<reference evidence="4 5" key="1">
    <citation type="submission" date="2022-06" db="EMBL/GenBank/DDBJ databases">
        <title>Dyella sp. Sa strain:Sa Genome sequencing.</title>
        <authorList>
            <person name="Park S."/>
        </authorList>
    </citation>
    <scope>NUCLEOTIDE SEQUENCE [LARGE SCALE GENOMIC DNA]</scope>
    <source>
        <strain evidence="4 5">Sa</strain>
    </source>
</reference>
<gene>
    <name evidence="4" type="ORF">NC595_17105</name>
</gene>
<evidence type="ECO:0000313" key="5">
    <source>
        <dbReference type="Proteomes" id="UP001204615"/>
    </source>
</evidence>
<feature type="domain" description="Serine aminopeptidase S33" evidence="3">
    <location>
        <begin position="151"/>
        <end position="243"/>
    </location>
</feature>
<dbReference type="Pfam" id="PF12146">
    <property type="entry name" value="Hydrolase_4"/>
    <property type="match status" value="1"/>
</dbReference>
<dbReference type="InterPro" id="IPR053145">
    <property type="entry name" value="AB_hydrolase_Est10"/>
</dbReference>
<dbReference type="InterPro" id="IPR001375">
    <property type="entry name" value="Peptidase_S9_cat"/>
</dbReference>
<protein>
    <submittedName>
        <fullName evidence="4">Alpha/beta hydrolase</fullName>
    </submittedName>
</protein>
<dbReference type="PANTHER" id="PTHR43265:SF1">
    <property type="entry name" value="ESTERASE ESTD"/>
    <property type="match status" value="1"/>
</dbReference>
<feature type="chain" id="PRO_5046153252" evidence="1">
    <location>
        <begin position="22"/>
        <end position="455"/>
    </location>
</feature>
<dbReference type="PANTHER" id="PTHR43265">
    <property type="entry name" value="ESTERASE ESTD"/>
    <property type="match status" value="1"/>
</dbReference>
<feature type="domain" description="Peptidase S9 prolyl oligopeptidase catalytic" evidence="2">
    <location>
        <begin position="352"/>
        <end position="412"/>
    </location>
</feature>
<keyword evidence="5" id="KW-1185">Reference proteome</keyword>
<evidence type="ECO:0000259" key="2">
    <source>
        <dbReference type="Pfam" id="PF00326"/>
    </source>
</evidence>
<dbReference type="RefSeq" id="WP_253568526.1">
    <property type="nucleotide sequence ID" value="NZ_JAMZEK010000004.1"/>
</dbReference>
<dbReference type="SUPFAM" id="SSF53474">
    <property type="entry name" value="alpha/beta-Hydrolases"/>
    <property type="match status" value="1"/>
</dbReference>
<evidence type="ECO:0000313" key="4">
    <source>
        <dbReference type="EMBL" id="MCP1375769.1"/>
    </source>
</evidence>
<sequence length="455" mass="48948">MQFLSLTVGARALLGAPFVLAALLGTTTTATAAPSPQVRAGNCGASIYQLDDGSKVDVGVIDDDHLRWRKEDGTTGLLTRNPDGAWTSTLGWTNRPDGKRVSFDCAENTIDFAGVSGKRIPLEVTNVAFEGAGVQLAGRLVMPQGTARVPIVVLVHGSEHSSALDSYSLQRQLPAEGIGVFVYDKRGTGKSGGVYTQNYLELADDTIAAKNEARLLAGTRAGRIGYQGGSQGGWVAPLAAKIEPVDFVIVGFGLAVSPLDEDREAIAFDLTSRGYGPGEVAKAMHIADATAAIIVSHFRKGYDQLAAVKAKYGKEPWFKYVHGDITFFMLETPEAKLREEGPVLLAGVPANYDPMPVLRNLDTPQLWILAANDHDAPSAETVRRLRALQARGKPVTVAVFPDTEHGIYEYETAADGTRVDTRNPDGYFAMMRDFILHDRIGAQRYGTSTVFRPAK</sequence>
<dbReference type="GO" id="GO:0016787">
    <property type="term" value="F:hydrolase activity"/>
    <property type="evidence" value="ECO:0007669"/>
    <property type="project" value="UniProtKB-KW"/>
</dbReference>